<dbReference type="STRING" id="1157490.EL26_21390"/>
<keyword evidence="3" id="KW-1003">Cell membrane</keyword>
<dbReference type="CDD" id="cd06261">
    <property type="entry name" value="TM_PBP2"/>
    <property type="match status" value="1"/>
</dbReference>
<dbReference type="AlphaFoldDB" id="A0A074LL71"/>
<dbReference type="GO" id="GO:0055085">
    <property type="term" value="P:transmembrane transport"/>
    <property type="evidence" value="ECO:0007669"/>
    <property type="project" value="InterPro"/>
</dbReference>
<keyword evidence="5 7" id="KW-1133">Transmembrane helix</keyword>
<keyword evidence="10" id="KW-1185">Reference proteome</keyword>
<dbReference type="InterPro" id="IPR000515">
    <property type="entry name" value="MetI-like"/>
</dbReference>
<dbReference type="RefSeq" id="WP_052036629.1">
    <property type="nucleotide sequence ID" value="NZ_JMIR01000040.1"/>
</dbReference>
<evidence type="ECO:0000313" key="9">
    <source>
        <dbReference type="EMBL" id="KEO81310.1"/>
    </source>
</evidence>
<dbReference type="OrthoDB" id="59172at2"/>
<evidence type="ECO:0000256" key="6">
    <source>
        <dbReference type="ARBA" id="ARBA00023136"/>
    </source>
</evidence>
<evidence type="ECO:0000313" key="10">
    <source>
        <dbReference type="Proteomes" id="UP000027931"/>
    </source>
</evidence>
<evidence type="ECO:0000259" key="8">
    <source>
        <dbReference type="PROSITE" id="PS50928"/>
    </source>
</evidence>
<keyword evidence="6 7" id="KW-0472">Membrane</keyword>
<dbReference type="PANTHER" id="PTHR43005:SF1">
    <property type="entry name" value="SPERMIDINE_PUTRESCINE TRANSPORT SYSTEM PERMEASE PROTEIN"/>
    <property type="match status" value="1"/>
</dbReference>
<sequence>MTQPRKLTRFWRIQTSTQAFLFLTPALLLLGLVLLYPLLNTLWLSLQHKVLIRPDRDAFVGARNYIKAFVDPRIRAAALHTVVFTVGSVGLKVVFGMMGALLLNVNMRGAGWVRSLYMLPWLVPSIVASLVWRWIFHDQFGIANAMLQSIGVPAVNWLGQDATAMVAVILVDIWRGLPLMTLLLLAGLQMIPRETIEAAMIDGAQAIQRFWRVILPQMRPTLIMAGTLSLIGTFNSFNIVYVLTGGGPAHATEILVTRVFRVAFQNFNFGYAGTLAVLIIVLITLLTSVYNRLLNESGEEVQA</sequence>
<keyword evidence="2 7" id="KW-0813">Transport</keyword>
<protein>
    <recommendedName>
        <fullName evidence="8">ABC transmembrane type-1 domain-containing protein</fullName>
    </recommendedName>
</protein>
<feature type="transmembrane region" description="Helical" evidence="7">
    <location>
        <begin position="20"/>
        <end position="39"/>
    </location>
</feature>
<evidence type="ECO:0000256" key="1">
    <source>
        <dbReference type="ARBA" id="ARBA00004651"/>
    </source>
</evidence>
<comment type="similarity">
    <text evidence="7">Belongs to the binding-protein-dependent transport system permease family.</text>
</comment>
<feature type="transmembrane region" description="Helical" evidence="7">
    <location>
        <begin position="162"/>
        <end position="186"/>
    </location>
</feature>
<evidence type="ECO:0000256" key="2">
    <source>
        <dbReference type="ARBA" id="ARBA00022448"/>
    </source>
</evidence>
<accession>A0A074LL71</accession>
<dbReference type="GO" id="GO:0005886">
    <property type="term" value="C:plasma membrane"/>
    <property type="evidence" value="ECO:0007669"/>
    <property type="project" value="UniProtKB-SubCell"/>
</dbReference>
<name>A0A074LL71_9BACL</name>
<feature type="transmembrane region" description="Helical" evidence="7">
    <location>
        <begin position="77"/>
        <end position="103"/>
    </location>
</feature>
<feature type="domain" description="ABC transmembrane type-1" evidence="8">
    <location>
        <begin position="78"/>
        <end position="290"/>
    </location>
</feature>
<dbReference type="InterPro" id="IPR035906">
    <property type="entry name" value="MetI-like_sf"/>
</dbReference>
<reference evidence="9 10" key="1">
    <citation type="journal article" date="2013" name="Int. J. Syst. Evol. Microbiol.">
        <title>Tumebacillus flagellatus sp. nov., an alpha-amylase/pullulanase-producing bacterium isolated from cassava wastewater.</title>
        <authorList>
            <person name="Wang Q."/>
            <person name="Xie N."/>
            <person name="Qin Y."/>
            <person name="Shen N."/>
            <person name="Zhu J."/>
            <person name="Mi H."/>
            <person name="Huang R."/>
        </authorList>
    </citation>
    <scope>NUCLEOTIDE SEQUENCE [LARGE SCALE GENOMIC DNA]</scope>
    <source>
        <strain evidence="9 10">GST4</strain>
    </source>
</reference>
<feature type="transmembrane region" description="Helical" evidence="7">
    <location>
        <begin position="222"/>
        <end position="243"/>
    </location>
</feature>
<comment type="caution">
    <text evidence="9">The sequence shown here is derived from an EMBL/GenBank/DDBJ whole genome shotgun (WGS) entry which is preliminary data.</text>
</comment>
<dbReference type="EMBL" id="JMIR01000040">
    <property type="protein sequence ID" value="KEO81310.1"/>
    <property type="molecule type" value="Genomic_DNA"/>
</dbReference>
<gene>
    <name evidence="9" type="ORF">EL26_21390</name>
</gene>
<dbReference type="Gene3D" id="1.10.3720.10">
    <property type="entry name" value="MetI-like"/>
    <property type="match status" value="1"/>
</dbReference>
<dbReference type="PANTHER" id="PTHR43005">
    <property type="entry name" value="BLR7065 PROTEIN"/>
    <property type="match status" value="1"/>
</dbReference>
<evidence type="ECO:0000256" key="4">
    <source>
        <dbReference type="ARBA" id="ARBA00022692"/>
    </source>
</evidence>
<dbReference type="Pfam" id="PF00528">
    <property type="entry name" value="BPD_transp_1"/>
    <property type="match status" value="1"/>
</dbReference>
<feature type="transmembrane region" description="Helical" evidence="7">
    <location>
        <begin position="269"/>
        <end position="290"/>
    </location>
</feature>
<evidence type="ECO:0000256" key="3">
    <source>
        <dbReference type="ARBA" id="ARBA00022475"/>
    </source>
</evidence>
<dbReference type="eggNOG" id="COG1175">
    <property type="taxonomic scope" value="Bacteria"/>
</dbReference>
<organism evidence="9 10">
    <name type="scientific">Tumebacillus flagellatus</name>
    <dbReference type="NCBI Taxonomy" id="1157490"/>
    <lineage>
        <taxon>Bacteria</taxon>
        <taxon>Bacillati</taxon>
        <taxon>Bacillota</taxon>
        <taxon>Bacilli</taxon>
        <taxon>Bacillales</taxon>
        <taxon>Alicyclobacillaceae</taxon>
        <taxon>Tumebacillus</taxon>
    </lineage>
</organism>
<dbReference type="Proteomes" id="UP000027931">
    <property type="component" value="Unassembled WGS sequence"/>
</dbReference>
<dbReference type="PROSITE" id="PS50928">
    <property type="entry name" value="ABC_TM1"/>
    <property type="match status" value="1"/>
</dbReference>
<comment type="subcellular location">
    <subcellularLocation>
        <location evidence="1 7">Cell membrane</location>
        <topology evidence="1 7">Multi-pass membrane protein</topology>
    </subcellularLocation>
</comment>
<proteinExistence type="inferred from homology"/>
<feature type="transmembrane region" description="Helical" evidence="7">
    <location>
        <begin position="115"/>
        <end position="136"/>
    </location>
</feature>
<keyword evidence="4 7" id="KW-0812">Transmembrane</keyword>
<evidence type="ECO:0000256" key="7">
    <source>
        <dbReference type="RuleBase" id="RU363032"/>
    </source>
</evidence>
<dbReference type="SUPFAM" id="SSF161098">
    <property type="entry name" value="MetI-like"/>
    <property type="match status" value="1"/>
</dbReference>
<evidence type="ECO:0000256" key="5">
    <source>
        <dbReference type="ARBA" id="ARBA00022989"/>
    </source>
</evidence>